<keyword evidence="1" id="KW-0812">Transmembrane</keyword>
<evidence type="ECO:0000313" key="3">
    <source>
        <dbReference type="Proteomes" id="UP000182692"/>
    </source>
</evidence>
<keyword evidence="1" id="KW-0472">Membrane</keyword>
<protein>
    <submittedName>
        <fullName evidence="2">Pilus assembly protein Flp/PilA</fullName>
    </submittedName>
</protein>
<feature type="transmembrane region" description="Helical" evidence="1">
    <location>
        <begin position="20"/>
        <end position="39"/>
    </location>
</feature>
<proteinExistence type="predicted"/>
<dbReference type="EMBL" id="FOWR01000022">
    <property type="protein sequence ID" value="SFP72526.1"/>
    <property type="molecule type" value="Genomic_DNA"/>
</dbReference>
<evidence type="ECO:0000256" key="1">
    <source>
        <dbReference type="SAM" id="Phobius"/>
    </source>
</evidence>
<evidence type="ECO:0000313" key="2">
    <source>
        <dbReference type="EMBL" id="SFP72526.1"/>
    </source>
</evidence>
<organism evidence="2 3">
    <name type="scientific">Enterovibrio norvegicus DSM 15893</name>
    <dbReference type="NCBI Taxonomy" id="1121869"/>
    <lineage>
        <taxon>Bacteria</taxon>
        <taxon>Pseudomonadati</taxon>
        <taxon>Pseudomonadota</taxon>
        <taxon>Gammaproteobacteria</taxon>
        <taxon>Vibrionales</taxon>
        <taxon>Vibrionaceae</taxon>
        <taxon>Enterovibrio</taxon>
    </lineage>
</organism>
<dbReference type="AlphaFoldDB" id="A0A1I5SQG4"/>
<dbReference type="Proteomes" id="UP000182692">
    <property type="component" value="Unassembled WGS sequence"/>
</dbReference>
<gene>
    <name evidence="2" type="ORF">SAMN03084138_02950</name>
</gene>
<dbReference type="STRING" id="1121869.SAMN03084138_02950"/>
<dbReference type="OrthoDB" id="5690605at2"/>
<name>A0A1I5SQG4_9GAMM</name>
<accession>A0A1I5SQG4</accession>
<reference evidence="2 3" key="1">
    <citation type="submission" date="2016-10" db="EMBL/GenBank/DDBJ databases">
        <authorList>
            <person name="de Groot N.N."/>
        </authorList>
    </citation>
    <scope>NUCLEOTIDE SEQUENCE [LARGE SCALE GENOMIC DNA]</scope>
    <source>
        <strain evidence="2 3">DSM 15893</strain>
    </source>
</reference>
<keyword evidence="1" id="KW-1133">Transmembrane helix</keyword>
<sequence length="64" mass="6951">MKALTQLAHRYMKDQSGVTAVEYAIMGIGISSIILAVFITDTTFRDTLISAFQIIATNIDSVAN</sequence>